<reference evidence="3 4" key="1">
    <citation type="submission" date="2024-06" db="EMBL/GenBank/DDBJ databases">
        <authorList>
            <person name="Kim D.-U."/>
        </authorList>
    </citation>
    <scope>NUCLEOTIDE SEQUENCE [LARGE SCALE GENOMIC DNA]</scope>
    <source>
        <strain evidence="3 4">KACC15460</strain>
    </source>
</reference>
<evidence type="ECO:0000259" key="2">
    <source>
        <dbReference type="Pfam" id="PF00561"/>
    </source>
</evidence>
<dbReference type="PRINTS" id="PR00412">
    <property type="entry name" value="EPOXHYDRLASE"/>
</dbReference>
<proteinExistence type="predicted"/>
<dbReference type="GO" id="GO:0016787">
    <property type="term" value="F:hydrolase activity"/>
    <property type="evidence" value="ECO:0007669"/>
    <property type="project" value="UniProtKB-KW"/>
</dbReference>
<evidence type="ECO:0000313" key="3">
    <source>
        <dbReference type="EMBL" id="MET2829266.1"/>
    </source>
</evidence>
<sequence>MSNTSLLATAETSSLVIGYEFSGNPDGFPVLLMHGWPDDVRTWDGILPALHQANYRTIVPYLRGFGRTRFRNSNVRRSGQLAALGQDVIDLADAMGLERFAVVGHDWGARAAYIASCLDGGERISHCVALSVGWGTNDPSQSLGLRQIQNYWYHWYMTIDRGEALVRNDRRAFTRHIWNIWNPSWAFSDAEFERTAASFDNPDWADVVLHSYRVRWGLAPTDPALANIERRLTQRPEISVPTMVIHGGADPCNDPSTSEGKEQFFTGPYRRFVVDGAGHFPQREAPTVVANALVPFLSGNNLGAS</sequence>
<accession>A0ABV2DGU7</accession>
<protein>
    <submittedName>
        <fullName evidence="3">Alpha/beta hydrolase</fullName>
    </submittedName>
</protein>
<dbReference type="PANTHER" id="PTHR43329">
    <property type="entry name" value="EPOXIDE HYDROLASE"/>
    <property type="match status" value="1"/>
</dbReference>
<evidence type="ECO:0000256" key="1">
    <source>
        <dbReference type="ARBA" id="ARBA00022801"/>
    </source>
</evidence>
<keyword evidence="4" id="KW-1185">Reference proteome</keyword>
<dbReference type="InterPro" id="IPR000073">
    <property type="entry name" value="AB_hydrolase_1"/>
</dbReference>
<dbReference type="SUPFAM" id="SSF53474">
    <property type="entry name" value="alpha/beta-Hydrolases"/>
    <property type="match status" value="1"/>
</dbReference>
<feature type="domain" description="AB hydrolase-1" evidence="2">
    <location>
        <begin position="29"/>
        <end position="285"/>
    </location>
</feature>
<dbReference type="RefSeq" id="WP_354461221.1">
    <property type="nucleotide sequence ID" value="NZ_JBEWSZ010000001.1"/>
</dbReference>
<gene>
    <name evidence="3" type="ORF">ABVQ20_20020</name>
</gene>
<name>A0ABV2DGU7_9HYPH</name>
<keyword evidence="1 3" id="KW-0378">Hydrolase</keyword>
<evidence type="ECO:0000313" key="4">
    <source>
        <dbReference type="Proteomes" id="UP001548832"/>
    </source>
</evidence>
<dbReference type="InterPro" id="IPR029058">
    <property type="entry name" value="AB_hydrolase_fold"/>
</dbReference>
<dbReference type="Gene3D" id="3.40.50.1820">
    <property type="entry name" value="alpha/beta hydrolase"/>
    <property type="match status" value="1"/>
</dbReference>
<dbReference type="Proteomes" id="UP001548832">
    <property type="component" value="Unassembled WGS sequence"/>
</dbReference>
<organism evidence="3 4">
    <name type="scientific">Mesorhizobium shangrilense</name>
    <dbReference type="NCBI Taxonomy" id="460060"/>
    <lineage>
        <taxon>Bacteria</taxon>
        <taxon>Pseudomonadati</taxon>
        <taxon>Pseudomonadota</taxon>
        <taxon>Alphaproteobacteria</taxon>
        <taxon>Hyphomicrobiales</taxon>
        <taxon>Phyllobacteriaceae</taxon>
        <taxon>Mesorhizobium</taxon>
    </lineage>
</organism>
<dbReference type="EMBL" id="JBEWSZ010000001">
    <property type="protein sequence ID" value="MET2829266.1"/>
    <property type="molecule type" value="Genomic_DNA"/>
</dbReference>
<dbReference type="Pfam" id="PF00561">
    <property type="entry name" value="Abhydrolase_1"/>
    <property type="match status" value="1"/>
</dbReference>
<dbReference type="InterPro" id="IPR000639">
    <property type="entry name" value="Epox_hydrolase-like"/>
</dbReference>
<comment type="caution">
    <text evidence="3">The sequence shown here is derived from an EMBL/GenBank/DDBJ whole genome shotgun (WGS) entry which is preliminary data.</text>
</comment>